<dbReference type="SUPFAM" id="SSF53850">
    <property type="entry name" value="Periplasmic binding protein-like II"/>
    <property type="match status" value="1"/>
</dbReference>
<organism evidence="6 7">
    <name type="scientific">Duganella dendranthematis</name>
    <dbReference type="NCBI Taxonomy" id="2728021"/>
    <lineage>
        <taxon>Bacteria</taxon>
        <taxon>Pseudomonadati</taxon>
        <taxon>Pseudomonadota</taxon>
        <taxon>Betaproteobacteria</taxon>
        <taxon>Burkholderiales</taxon>
        <taxon>Oxalobacteraceae</taxon>
        <taxon>Telluria group</taxon>
        <taxon>Duganella</taxon>
    </lineage>
</organism>
<evidence type="ECO:0000256" key="1">
    <source>
        <dbReference type="ARBA" id="ARBA00009437"/>
    </source>
</evidence>
<feature type="domain" description="HTH lysR-type" evidence="5">
    <location>
        <begin position="1"/>
        <end position="58"/>
    </location>
</feature>
<reference evidence="6 7" key="1">
    <citation type="submission" date="2020-04" db="EMBL/GenBank/DDBJ databases">
        <title>Genome sequencing of novel species.</title>
        <authorList>
            <person name="Heo J."/>
            <person name="Kim S.-J."/>
            <person name="Kim J.-S."/>
            <person name="Hong S.-B."/>
            <person name="Kwon S.-W."/>
        </authorList>
    </citation>
    <scope>NUCLEOTIDE SEQUENCE [LARGE SCALE GENOMIC DNA]</scope>
    <source>
        <strain evidence="6 7">AF9R3</strain>
    </source>
</reference>
<evidence type="ECO:0000313" key="6">
    <source>
        <dbReference type="EMBL" id="QJD92653.1"/>
    </source>
</evidence>
<dbReference type="InterPro" id="IPR000847">
    <property type="entry name" value="LysR_HTH_N"/>
</dbReference>
<comment type="similarity">
    <text evidence="1">Belongs to the LysR transcriptional regulatory family.</text>
</comment>
<accession>A0ABX6MEB9</accession>
<evidence type="ECO:0000259" key="5">
    <source>
        <dbReference type="PROSITE" id="PS50931"/>
    </source>
</evidence>
<dbReference type="InterPro" id="IPR005119">
    <property type="entry name" value="LysR_subst-bd"/>
</dbReference>
<evidence type="ECO:0000313" key="7">
    <source>
        <dbReference type="Proteomes" id="UP000503117"/>
    </source>
</evidence>
<dbReference type="SUPFAM" id="SSF46785">
    <property type="entry name" value="Winged helix' DNA-binding domain"/>
    <property type="match status" value="1"/>
</dbReference>
<keyword evidence="2" id="KW-0805">Transcription regulation</keyword>
<dbReference type="Pfam" id="PF00126">
    <property type="entry name" value="HTH_1"/>
    <property type="match status" value="1"/>
</dbReference>
<gene>
    <name evidence="6" type="ORF">HH213_22715</name>
</gene>
<dbReference type="Gene3D" id="1.10.10.10">
    <property type="entry name" value="Winged helix-like DNA-binding domain superfamily/Winged helix DNA-binding domain"/>
    <property type="match status" value="1"/>
</dbReference>
<dbReference type="InterPro" id="IPR036390">
    <property type="entry name" value="WH_DNA-bd_sf"/>
</dbReference>
<evidence type="ECO:0000256" key="3">
    <source>
        <dbReference type="ARBA" id="ARBA00023125"/>
    </source>
</evidence>
<dbReference type="PRINTS" id="PR00039">
    <property type="entry name" value="HTHLYSR"/>
</dbReference>
<dbReference type="InterPro" id="IPR036388">
    <property type="entry name" value="WH-like_DNA-bd_sf"/>
</dbReference>
<dbReference type="PANTHER" id="PTHR30126">
    <property type="entry name" value="HTH-TYPE TRANSCRIPTIONAL REGULATOR"/>
    <property type="match status" value="1"/>
</dbReference>
<keyword evidence="7" id="KW-1185">Reference proteome</keyword>
<dbReference type="PROSITE" id="PS50931">
    <property type="entry name" value="HTH_LYSR"/>
    <property type="match status" value="1"/>
</dbReference>
<protein>
    <submittedName>
        <fullName evidence="6">LysR family transcriptional regulator</fullName>
    </submittedName>
</protein>
<dbReference type="RefSeq" id="WP_169113736.1">
    <property type="nucleotide sequence ID" value="NZ_CP051684.1"/>
</dbReference>
<evidence type="ECO:0000256" key="4">
    <source>
        <dbReference type="ARBA" id="ARBA00023163"/>
    </source>
</evidence>
<dbReference type="PANTHER" id="PTHR30126:SF40">
    <property type="entry name" value="HTH-TYPE TRANSCRIPTIONAL REGULATOR GLTR"/>
    <property type="match status" value="1"/>
</dbReference>
<dbReference type="Pfam" id="PF03466">
    <property type="entry name" value="LysR_substrate"/>
    <property type="match status" value="1"/>
</dbReference>
<name>A0ABX6MEB9_9BURK</name>
<dbReference type="EMBL" id="CP051684">
    <property type="protein sequence ID" value="QJD92653.1"/>
    <property type="molecule type" value="Genomic_DNA"/>
</dbReference>
<keyword evidence="3" id="KW-0238">DNA-binding</keyword>
<dbReference type="Proteomes" id="UP000503117">
    <property type="component" value="Chromosome"/>
</dbReference>
<proteinExistence type="inferred from homology"/>
<sequence length="291" mass="32050">MELSSLRIFKTVAEEGGVTQAAARLNRVQSNVSARLTQLEESLGVSLFHRSGRRMLITEDGARLLAYTERLLQLADEAQEAMRGDRQPSGQLRIGSMETTAAARLPLVLGQFHRQYPQVDLVLDTGPTDYLLQAVLNHKVDVALVAAPVERPELVQLPVFDEELVLLTDSLHGPVTSPADVAKRTLLGFRSGCSYRRRLERWFAEGGVSPARISEFGTFEAIIGCVAAGMGVAMMPKEVLKQRELAKSVRVHALPDDVARVQTMLVWRRDIAQHAARDAFAAAFATPNERV</sequence>
<dbReference type="CDD" id="cd08442">
    <property type="entry name" value="PBP2_YofA_SoxR_like"/>
    <property type="match status" value="1"/>
</dbReference>
<evidence type="ECO:0000256" key="2">
    <source>
        <dbReference type="ARBA" id="ARBA00023015"/>
    </source>
</evidence>
<keyword evidence="4" id="KW-0804">Transcription</keyword>
<dbReference type="Gene3D" id="3.40.190.290">
    <property type="match status" value="1"/>
</dbReference>